<dbReference type="AlphaFoldDB" id="I1ZJN8"/>
<evidence type="ECO:0000259" key="5">
    <source>
        <dbReference type="PROSITE" id="PS51194"/>
    </source>
</evidence>
<reference evidence="6 7" key="1">
    <citation type="journal article" date="2012" name="PLoS ONE">
        <title>Complete Genome and Transcriptomes of Streptococcus parasanguinis FW213: Phylogenic Relations and Potential Virulence Mechanisms.</title>
        <authorList>
            <person name="Geng J."/>
            <person name="Chiu C.H."/>
            <person name="Tang P."/>
            <person name="Chen Y."/>
            <person name="Shieh H.R."/>
            <person name="Hu S."/>
            <person name="Chen Y.Y."/>
        </authorList>
    </citation>
    <scope>NUCLEOTIDE SEQUENCE [LARGE SCALE GENOMIC DNA]</scope>
    <source>
        <strain evidence="6 7">FW213</strain>
    </source>
</reference>
<dbReference type="GO" id="GO:0006310">
    <property type="term" value="P:DNA recombination"/>
    <property type="evidence" value="ECO:0007669"/>
    <property type="project" value="TreeGrafter"/>
</dbReference>
<proteinExistence type="predicted"/>
<feature type="domain" description="Helicase ATP-binding" evidence="4">
    <location>
        <begin position="118"/>
        <end position="268"/>
    </location>
</feature>
<dbReference type="PANTHER" id="PTHR30580:SF1">
    <property type="entry name" value="COMF OPERON PROTEIN 1"/>
    <property type="match status" value="1"/>
</dbReference>
<dbReference type="InterPro" id="IPR027417">
    <property type="entry name" value="P-loop_NTPase"/>
</dbReference>
<dbReference type="PaxDb" id="1114965-Spaf_0239"/>
<evidence type="ECO:0000313" key="7">
    <source>
        <dbReference type="Proteomes" id="UP000002865"/>
    </source>
</evidence>
<sequence>MNFSNFCELISMKIEDSYGRLLTESQMTNDLKEIAQELPTIEKQNGRYQCFRCGSMIDQKLWKLSEEVLYCRACIQLGRIRSDQKLYAIAQHDFEGQEVLNWKGTLTSYQQEVSDGLIQAVKEGGNALVHAVTGAGKTEMMYQVVATAIKSGQAVCIATPRIDVCIELYGRMKDDFSCPISLLHGKSEPYFRTPLVIATTHQLLKFFQAFDLLIIDEVDAFPYVDNSILYKAAQNAIKKGGNTLYLTATSTDELDKKVKKKEIIRYSLPRRFHGNPLVVPEIKWVPKIREKIEKGRIPYELLQLIKKQRQTHYPLLIFVSEIELGQQFTENLKKYFPKETVGFVSSQTTDRLRMVEEFRNRAITMLVSTTILERGVTFPFVDVFVLESNHKLFTKSALVQISGRVGRSKERPTGKLLFLSDGITREMKKAIKEIKEMNQEAGF</sequence>
<keyword evidence="6" id="KW-0347">Helicase</keyword>
<feature type="domain" description="Helicase C-terminal" evidence="5">
    <location>
        <begin position="300"/>
        <end position="443"/>
    </location>
</feature>
<evidence type="ECO:0000256" key="3">
    <source>
        <dbReference type="ARBA" id="ARBA00023125"/>
    </source>
</evidence>
<dbReference type="GO" id="GO:0043138">
    <property type="term" value="F:3'-5' DNA helicase activity"/>
    <property type="evidence" value="ECO:0007669"/>
    <property type="project" value="TreeGrafter"/>
</dbReference>
<dbReference type="PROSITE" id="PS51192">
    <property type="entry name" value="HELICASE_ATP_BIND_1"/>
    <property type="match status" value="1"/>
</dbReference>
<dbReference type="PANTHER" id="PTHR30580">
    <property type="entry name" value="PRIMOSOMAL PROTEIN N"/>
    <property type="match status" value="1"/>
</dbReference>
<dbReference type="Gene3D" id="3.40.50.300">
    <property type="entry name" value="P-loop containing nucleotide triphosphate hydrolases"/>
    <property type="match status" value="2"/>
</dbReference>
<dbReference type="GO" id="GO:0006270">
    <property type="term" value="P:DNA replication initiation"/>
    <property type="evidence" value="ECO:0007669"/>
    <property type="project" value="TreeGrafter"/>
</dbReference>
<dbReference type="SMART" id="SM00490">
    <property type="entry name" value="HELICc"/>
    <property type="match status" value="1"/>
</dbReference>
<dbReference type="eggNOG" id="COG4098">
    <property type="taxonomic scope" value="Bacteria"/>
</dbReference>
<accession>I1ZJN8</accession>
<dbReference type="Proteomes" id="UP000002865">
    <property type="component" value="Chromosome"/>
</dbReference>
<dbReference type="InterPro" id="IPR011545">
    <property type="entry name" value="DEAD/DEAH_box_helicase_dom"/>
</dbReference>
<dbReference type="EMBL" id="CP003122">
    <property type="protein sequence ID" value="AFJ25262.1"/>
    <property type="molecule type" value="Genomic_DNA"/>
</dbReference>
<evidence type="ECO:0000256" key="1">
    <source>
        <dbReference type="ARBA" id="ARBA00022741"/>
    </source>
</evidence>
<dbReference type="Pfam" id="PF00271">
    <property type="entry name" value="Helicase_C"/>
    <property type="match status" value="1"/>
</dbReference>
<evidence type="ECO:0000256" key="2">
    <source>
        <dbReference type="ARBA" id="ARBA00022840"/>
    </source>
</evidence>
<evidence type="ECO:0000313" key="6">
    <source>
        <dbReference type="EMBL" id="AFJ25262.1"/>
    </source>
</evidence>
<keyword evidence="3" id="KW-0238">DNA-binding</keyword>
<dbReference type="Pfam" id="PF00270">
    <property type="entry name" value="DEAD"/>
    <property type="match status" value="1"/>
</dbReference>
<protein>
    <submittedName>
        <fullName evidence="6">Superfamily II DNA/RNA helicase required for DNA uptake</fullName>
    </submittedName>
</protein>
<dbReference type="GO" id="GO:0006302">
    <property type="term" value="P:double-strand break repair"/>
    <property type="evidence" value="ECO:0007669"/>
    <property type="project" value="TreeGrafter"/>
</dbReference>
<dbReference type="SMART" id="SM00487">
    <property type="entry name" value="DEXDc"/>
    <property type="match status" value="1"/>
</dbReference>
<keyword evidence="6" id="KW-0378">Hydrolase</keyword>
<dbReference type="PROSITE" id="PS51194">
    <property type="entry name" value="HELICASE_CTER"/>
    <property type="match status" value="1"/>
</dbReference>
<dbReference type="SUPFAM" id="SSF52540">
    <property type="entry name" value="P-loop containing nucleoside triphosphate hydrolases"/>
    <property type="match status" value="1"/>
</dbReference>
<evidence type="ECO:0000259" key="4">
    <source>
        <dbReference type="PROSITE" id="PS51192"/>
    </source>
</evidence>
<dbReference type="InterPro" id="IPR001650">
    <property type="entry name" value="Helicase_C-like"/>
</dbReference>
<keyword evidence="1" id="KW-0547">Nucleotide-binding</keyword>
<dbReference type="InterPro" id="IPR014001">
    <property type="entry name" value="Helicase_ATP-bd"/>
</dbReference>
<dbReference type="HOGENOM" id="CLU_024742_0_0_9"/>
<dbReference type="GO" id="GO:0005524">
    <property type="term" value="F:ATP binding"/>
    <property type="evidence" value="ECO:0007669"/>
    <property type="project" value="UniProtKB-KW"/>
</dbReference>
<keyword evidence="2" id="KW-0067">ATP-binding</keyword>
<organism evidence="6 7">
    <name type="scientific">Streptococcus parasanguinis FW213</name>
    <dbReference type="NCBI Taxonomy" id="1114965"/>
    <lineage>
        <taxon>Bacteria</taxon>
        <taxon>Bacillati</taxon>
        <taxon>Bacillota</taxon>
        <taxon>Bacilli</taxon>
        <taxon>Lactobacillales</taxon>
        <taxon>Streptococcaceae</taxon>
        <taxon>Streptococcus</taxon>
    </lineage>
</organism>
<dbReference type="KEGG" id="scf:Spaf_0239"/>
<dbReference type="STRING" id="1114965.Spaf_0239"/>
<dbReference type="GO" id="GO:0003677">
    <property type="term" value="F:DNA binding"/>
    <property type="evidence" value="ECO:0007669"/>
    <property type="project" value="UniProtKB-KW"/>
</dbReference>
<dbReference type="PATRIC" id="fig|1114965.3.peg.231"/>
<name>I1ZJN8_STRPA</name>
<gene>
    <name evidence="6" type="primary">comFA</name>
    <name evidence="6" type="ORF">Spaf_0239</name>
</gene>